<sequence length="54" mass="6563">MFEVFNFFKSLENCEENFFKALLTRHQNTSKSLGTIERYVKKREMSADERRDIK</sequence>
<proteinExistence type="predicted"/>
<organism evidence="1 2">
    <name type="scientific">Diploptera punctata</name>
    <name type="common">Pacific beetle cockroach</name>
    <dbReference type="NCBI Taxonomy" id="6984"/>
    <lineage>
        <taxon>Eukaryota</taxon>
        <taxon>Metazoa</taxon>
        <taxon>Ecdysozoa</taxon>
        <taxon>Arthropoda</taxon>
        <taxon>Hexapoda</taxon>
        <taxon>Insecta</taxon>
        <taxon>Pterygota</taxon>
        <taxon>Neoptera</taxon>
        <taxon>Polyneoptera</taxon>
        <taxon>Dictyoptera</taxon>
        <taxon>Blattodea</taxon>
        <taxon>Blaberoidea</taxon>
        <taxon>Blaberidae</taxon>
        <taxon>Diplopterinae</taxon>
        <taxon>Diploptera</taxon>
    </lineage>
</organism>
<accession>A0AAD7ZBY0</accession>
<protein>
    <submittedName>
        <fullName evidence="1">Uncharacterized protein</fullName>
    </submittedName>
</protein>
<reference evidence="1" key="2">
    <citation type="submission" date="2023-05" db="EMBL/GenBank/DDBJ databases">
        <authorList>
            <person name="Fouks B."/>
        </authorList>
    </citation>
    <scope>NUCLEOTIDE SEQUENCE</scope>
    <source>
        <strain evidence="1">Stay&amp;Tobe</strain>
        <tissue evidence="1">Testes</tissue>
    </source>
</reference>
<evidence type="ECO:0000313" key="1">
    <source>
        <dbReference type="EMBL" id="KAJ9577834.1"/>
    </source>
</evidence>
<reference evidence="1" key="1">
    <citation type="journal article" date="2023" name="IScience">
        <title>Live-bearing cockroach genome reveals convergent evolutionary mechanisms linked to viviparity in insects and beyond.</title>
        <authorList>
            <person name="Fouks B."/>
            <person name="Harrison M.C."/>
            <person name="Mikhailova A.A."/>
            <person name="Marchal E."/>
            <person name="English S."/>
            <person name="Carruthers M."/>
            <person name="Jennings E.C."/>
            <person name="Chiamaka E.L."/>
            <person name="Frigard R.A."/>
            <person name="Pippel M."/>
            <person name="Attardo G.M."/>
            <person name="Benoit J.B."/>
            <person name="Bornberg-Bauer E."/>
            <person name="Tobe S.S."/>
        </authorList>
    </citation>
    <scope>NUCLEOTIDE SEQUENCE</scope>
    <source>
        <strain evidence="1">Stay&amp;Tobe</strain>
    </source>
</reference>
<feature type="non-terminal residue" evidence="1">
    <location>
        <position position="1"/>
    </location>
</feature>
<keyword evidence="2" id="KW-1185">Reference proteome</keyword>
<name>A0AAD7ZBY0_DIPPU</name>
<comment type="caution">
    <text evidence="1">The sequence shown here is derived from an EMBL/GenBank/DDBJ whole genome shotgun (WGS) entry which is preliminary data.</text>
</comment>
<dbReference type="AlphaFoldDB" id="A0AAD7ZBY0"/>
<evidence type="ECO:0000313" key="2">
    <source>
        <dbReference type="Proteomes" id="UP001233999"/>
    </source>
</evidence>
<gene>
    <name evidence="1" type="ORF">L9F63_025306</name>
</gene>
<dbReference type="EMBL" id="JASPKZ010009327">
    <property type="protein sequence ID" value="KAJ9577834.1"/>
    <property type="molecule type" value="Genomic_DNA"/>
</dbReference>
<dbReference type="Proteomes" id="UP001233999">
    <property type="component" value="Unassembled WGS sequence"/>
</dbReference>